<proteinExistence type="predicted"/>
<dbReference type="RefSeq" id="WP_083048645.1">
    <property type="nucleotide sequence ID" value="NZ_MWQY01000004.1"/>
</dbReference>
<keyword evidence="2" id="KW-1185">Reference proteome</keyword>
<dbReference type="Proteomes" id="UP000192343">
    <property type="component" value="Unassembled WGS sequence"/>
</dbReference>
<evidence type="ECO:0000313" key="2">
    <source>
        <dbReference type="Proteomes" id="UP000192343"/>
    </source>
</evidence>
<accession>A0A1Y1S0M3</accession>
<comment type="caution">
    <text evidence="1">The sequence shown here is derived from an EMBL/GenBank/DDBJ whole genome shotgun (WGS) entry which is preliminary data.</text>
</comment>
<evidence type="ECO:0000313" key="1">
    <source>
        <dbReference type="EMBL" id="ORC36836.1"/>
    </source>
</evidence>
<dbReference type="OrthoDB" id="9866569at2"/>
<reference evidence="1 2" key="1">
    <citation type="submission" date="2017-03" db="EMBL/GenBank/DDBJ databases">
        <title>Draft Genome sequence of Marispirochaeta sp. strain JC444.</title>
        <authorList>
            <person name="Shivani Y."/>
            <person name="Subhash Y."/>
            <person name="Sasikala C."/>
            <person name="Ramana C."/>
        </authorList>
    </citation>
    <scope>NUCLEOTIDE SEQUENCE [LARGE SCALE GENOMIC DNA]</scope>
    <source>
        <strain evidence="1 2">JC444</strain>
    </source>
</reference>
<dbReference type="STRING" id="1963862.B4O97_04215"/>
<dbReference type="EMBL" id="MWQY01000004">
    <property type="protein sequence ID" value="ORC36836.1"/>
    <property type="molecule type" value="Genomic_DNA"/>
</dbReference>
<name>A0A1Y1S0M3_9SPIO</name>
<dbReference type="AlphaFoldDB" id="A0A1Y1S0M3"/>
<organism evidence="1 2">
    <name type="scientific">Marispirochaeta aestuarii</name>
    <dbReference type="NCBI Taxonomy" id="1963862"/>
    <lineage>
        <taxon>Bacteria</taxon>
        <taxon>Pseudomonadati</taxon>
        <taxon>Spirochaetota</taxon>
        <taxon>Spirochaetia</taxon>
        <taxon>Spirochaetales</taxon>
        <taxon>Spirochaetaceae</taxon>
        <taxon>Marispirochaeta</taxon>
    </lineage>
</organism>
<gene>
    <name evidence="1" type="ORF">B4O97_04215</name>
</gene>
<sequence length="209" mass="24358">MTNGEYEFINLCSILNIRYERIVEGKDKSPDFLIYLNDNLIYIEIKDLETNPDEKSAINELSENDFAVWGNSKPGNRIRQKIKEGSVQLRKYCANKYPSIIIIHDNRSSQVSILSEYEIKTGMYGIEHRTLDKTGNIIKRFGSDRRLTENHGTYISAVGILKENNMLDLYLNYFSDIPLDHHQLKQFKGVKVYALSNDPREKFAEWKKL</sequence>
<protein>
    <submittedName>
        <fullName evidence="1">Uncharacterized protein</fullName>
    </submittedName>
</protein>